<sequence length="264" mass="30038">MSGWHICSICEKPAHYMCYTCTYSVCKGCISQGNFFGVRGNKGFCETCYGTILLIESKDEDSSKVLLLEYIKQNNLRDPRKKSQIICDARLSNLFRKPRVAHFEMLKLLEMHFHHVKDNPTVNADSHPDSAQLGSDKRRKIHKKIDSELTVNPDDYAAIDMHNINLIYLRRSLMEDLIDDKAAFSDKIAGAFVRIRICGLGQKQDMYRLVKVLGTHKVSEQYSVGKKTTDYALEISNLDKKEVITMDTISNQDFTEVKGICIGA</sequence>
<reference evidence="3" key="1">
    <citation type="journal article" date="2018" name="DNA Res.">
        <title>Multiple hybrid de novo genome assembly of finger millet, an orphan allotetraploid crop.</title>
        <authorList>
            <person name="Hatakeyama M."/>
            <person name="Aluri S."/>
            <person name="Balachadran M.T."/>
            <person name="Sivarajan S.R."/>
            <person name="Patrignani A."/>
            <person name="Gruter S."/>
            <person name="Poveda L."/>
            <person name="Shimizu-Inatsugi R."/>
            <person name="Baeten J."/>
            <person name="Francoijs K.J."/>
            <person name="Nataraja K.N."/>
            <person name="Reddy Y.A.N."/>
            <person name="Phadnis S."/>
            <person name="Ravikumar R.L."/>
            <person name="Schlapbach R."/>
            <person name="Sreeman S.M."/>
            <person name="Shimizu K.K."/>
        </authorList>
    </citation>
    <scope>NUCLEOTIDE SEQUENCE</scope>
</reference>
<dbReference type="Pfam" id="PF03126">
    <property type="entry name" value="Plus-3"/>
    <property type="match status" value="1"/>
</dbReference>
<dbReference type="Proteomes" id="UP001054889">
    <property type="component" value="Unassembled WGS sequence"/>
</dbReference>
<dbReference type="PANTHER" id="PTHR46695">
    <property type="entry name" value="ZINC FINGER CCCH DOMAIN-CONTAINING PROTEIN 44-RELATED"/>
    <property type="match status" value="1"/>
</dbReference>
<dbReference type="InterPro" id="IPR003121">
    <property type="entry name" value="SWIB_MDM2_domain"/>
</dbReference>
<evidence type="ECO:0000259" key="2">
    <source>
        <dbReference type="PROSITE" id="PS51925"/>
    </source>
</evidence>
<dbReference type="CDD" id="cd10567">
    <property type="entry name" value="SWIB-MDM2_like"/>
    <property type="match status" value="1"/>
</dbReference>
<dbReference type="GO" id="GO:0003677">
    <property type="term" value="F:DNA binding"/>
    <property type="evidence" value="ECO:0007669"/>
    <property type="project" value="InterPro"/>
</dbReference>
<dbReference type="InterPro" id="IPR004343">
    <property type="entry name" value="Plus-3_dom"/>
</dbReference>
<feature type="domain" description="Plus3" evidence="1">
    <location>
        <begin position="158"/>
        <end position="264"/>
    </location>
</feature>
<dbReference type="PROSITE" id="PS51360">
    <property type="entry name" value="PLUS3"/>
    <property type="match status" value="1"/>
</dbReference>
<dbReference type="SUPFAM" id="SSF47592">
    <property type="entry name" value="SWIB/MDM2 domain"/>
    <property type="match status" value="1"/>
</dbReference>
<dbReference type="AlphaFoldDB" id="A0AAV5C119"/>
<dbReference type="Gene3D" id="3.90.70.200">
    <property type="entry name" value="Plus-3 domain"/>
    <property type="match status" value="1"/>
</dbReference>
<evidence type="ECO:0008006" key="5">
    <source>
        <dbReference type="Google" id="ProtNLM"/>
    </source>
</evidence>
<dbReference type="Gene3D" id="1.10.245.10">
    <property type="entry name" value="SWIB/MDM2 domain"/>
    <property type="match status" value="1"/>
</dbReference>
<dbReference type="PROSITE" id="PS51925">
    <property type="entry name" value="SWIB_MDM2"/>
    <property type="match status" value="1"/>
</dbReference>
<dbReference type="SMART" id="SM00719">
    <property type="entry name" value="Plus3"/>
    <property type="match status" value="1"/>
</dbReference>
<dbReference type="InterPro" id="IPR019835">
    <property type="entry name" value="SWIB_domain"/>
</dbReference>
<keyword evidence="4" id="KW-1185">Reference proteome</keyword>
<comment type="caution">
    <text evidence="3">The sequence shown here is derived from an EMBL/GenBank/DDBJ whole genome shotgun (WGS) entry which is preliminary data.</text>
</comment>
<gene>
    <name evidence="3" type="primary">ga07564</name>
    <name evidence="3" type="ORF">PR202_ga07564</name>
</gene>
<reference evidence="3" key="2">
    <citation type="submission" date="2021-12" db="EMBL/GenBank/DDBJ databases">
        <title>Resequencing data analysis of finger millet.</title>
        <authorList>
            <person name="Hatakeyama M."/>
            <person name="Aluri S."/>
            <person name="Balachadran M.T."/>
            <person name="Sivarajan S.R."/>
            <person name="Poveda L."/>
            <person name="Shimizu-Inatsugi R."/>
            <person name="Schlapbach R."/>
            <person name="Sreeman S.M."/>
            <person name="Shimizu K.K."/>
        </authorList>
    </citation>
    <scope>NUCLEOTIDE SEQUENCE</scope>
</reference>
<dbReference type="SUPFAM" id="SSF159042">
    <property type="entry name" value="Plus3-like"/>
    <property type="match status" value="1"/>
</dbReference>
<proteinExistence type="predicted"/>
<dbReference type="PANTHER" id="PTHR46695:SF4">
    <property type="entry name" value="ZINC FINGER CCCH DOMAIN-CONTAINING PROTEIN 44"/>
    <property type="match status" value="1"/>
</dbReference>
<dbReference type="SMART" id="SM00151">
    <property type="entry name" value="SWIB"/>
    <property type="match status" value="1"/>
</dbReference>
<accession>A0AAV5C119</accession>
<evidence type="ECO:0000313" key="4">
    <source>
        <dbReference type="Proteomes" id="UP001054889"/>
    </source>
</evidence>
<feature type="domain" description="DM2" evidence="2">
    <location>
        <begin position="34"/>
        <end position="115"/>
    </location>
</feature>
<evidence type="ECO:0000259" key="1">
    <source>
        <dbReference type="PROSITE" id="PS51360"/>
    </source>
</evidence>
<dbReference type="EMBL" id="BQKI01000003">
    <property type="protein sequence ID" value="GJM91209.1"/>
    <property type="molecule type" value="Genomic_DNA"/>
</dbReference>
<organism evidence="3 4">
    <name type="scientific">Eleusine coracana subsp. coracana</name>
    <dbReference type="NCBI Taxonomy" id="191504"/>
    <lineage>
        <taxon>Eukaryota</taxon>
        <taxon>Viridiplantae</taxon>
        <taxon>Streptophyta</taxon>
        <taxon>Embryophyta</taxon>
        <taxon>Tracheophyta</taxon>
        <taxon>Spermatophyta</taxon>
        <taxon>Magnoliopsida</taxon>
        <taxon>Liliopsida</taxon>
        <taxon>Poales</taxon>
        <taxon>Poaceae</taxon>
        <taxon>PACMAD clade</taxon>
        <taxon>Chloridoideae</taxon>
        <taxon>Cynodonteae</taxon>
        <taxon>Eleusininae</taxon>
        <taxon>Eleusine</taxon>
    </lineage>
</organism>
<evidence type="ECO:0000313" key="3">
    <source>
        <dbReference type="EMBL" id="GJM91209.1"/>
    </source>
</evidence>
<name>A0AAV5C119_ELECO</name>
<dbReference type="Pfam" id="PF02201">
    <property type="entry name" value="SWIB"/>
    <property type="match status" value="1"/>
</dbReference>
<dbReference type="InterPro" id="IPR036128">
    <property type="entry name" value="Plus3-like_sf"/>
</dbReference>
<protein>
    <recommendedName>
        <fullName evidence="5">Plus3 domain-containing protein</fullName>
    </recommendedName>
</protein>
<dbReference type="InterPro" id="IPR036885">
    <property type="entry name" value="SWIB_MDM2_dom_sf"/>
</dbReference>